<dbReference type="Proteomes" id="UP000033163">
    <property type="component" value="Chromosome I"/>
</dbReference>
<dbReference type="PATRIC" id="fig|1073571.4.peg.6129"/>
<organism evidence="2 3">
    <name type="scientific">Paenibacillus riograndensis SBR5</name>
    <dbReference type="NCBI Taxonomy" id="1073571"/>
    <lineage>
        <taxon>Bacteria</taxon>
        <taxon>Bacillati</taxon>
        <taxon>Bacillota</taxon>
        <taxon>Bacilli</taxon>
        <taxon>Bacillales</taxon>
        <taxon>Paenibacillaceae</taxon>
        <taxon>Paenibacillus</taxon>
        <taxon>Paenibacillus sonchi group</taxon>
    </lineage>
</organism>
<evidence type="ECO:0000259" key="1">
    <source>
        <dbReference type="Pfam" id="PF00535"/>
    </source>
</evidence>
<dbReference type="SUPFAM" id="SSF53448">
    <property type="entry name" value="Nucleotide-diphospho-sugar transferases"/>
    <property type="match status" value="1"/>
</dbReference>
<proteinExistence type="predicted"/>
<protein>
    <submittedName>
        <fullName evidence="2">Glycosyl transferase family 2</fullName>
    </submittedName>
</protein>
<dbReference type="KEGG" id="pri:PRIO_5707"/>
<evidence type="ECO:0000313" key="2">
    <source>
        <dbReference type="EMBL" id="CQR58094.1"/>
    </source>
</evidence>
<dbReference type="Pfam" id="PF00535">
    <property type="entry name" value="Glycos_transf_2"/>
    <property type="match status" value="1"/>
</dbReference>
<dbReference type="InterPro" id="IPR001173">
    <property type="entry name" value="Glyco_trans_2-like"/>
</dbReference>
<dbReference type="PANTHER" id="PTHR43630">
    <property type="entry name" value="POLY-BETA-1,6-N-ACETYL-D-GLUCOSAMINE SYNTHASE"/>
    <property type="match status" value="1"/>
</dbReference>
<dbReference type="Gene3D" id="3.90.550.10">
    <property type="entry name" value="Spore Coat Polysaccharide Biosynthesis Protein SpsA, Chain A"/>
    <property type="match status" value="1"/>
</dbReference>
<gene>
    <name evidence="2" type="ORF">PRIO_5707</name>
</gene>
<keyword evidence="2" id="KW-0808">Transferase</keyword>
<sequence length="251" mass="30036">MINKGRPLRKTSGNRLTAMMQVRNESGRYLEQVLEELSGFVDDIVIVDDASTDGTVRLCESFAKVTKLVTLEGSRFNREWELRRILWELAVSTDPDWLLSVDADEFYEEEAKREMRRLIDQDVYDWVAFRLYDFWGGTTHYREDEHWNIHTKHTRTLVRYLPQFYYFTPQMDHHVPRLPLSYAVLPGFLTELRVKHYGWALPPEALREKYDRYMELDPEGKWGSLEQYASILDENPRLVEWQERRRLGRPE</sequence>
<dbReference type="PANTHER" id="PTHR43630:SF2">
    <property type="entry name" value="GLYCOSYLTRANSFERASE"/>
    <property type="match status" value="1"/>
</dbReference>
<dbReference type="STRING" id="483937.AMQ84_02815"/>
<reference evidence="3" key="1">
    <citation type="submission" date="2015-03" db="EMBL/GenBank/DDBJ databases">
        <authorList>
            <person name="Wibberg D."/>
        </authorList>
    </citation>
    <scope>NUCLEOTIDE SEQUENCE [LARGE SCALE GENOMIC DNA]</scope>
</reference>
<dbReference type="RefSeq" id="WP_020425788.1">
    <property type="nucleotide sequence ID" value="NZ_AGBD01000031.1"/>
</dbReference>
<feature type="domain" description="Glycosyltransferase 2-like" evidence="1">
    <location>
        <begin position="22"/>
        <end position="159"/>
    </location>
</feature>
<dbReference type="HOGENOM" id="CLU_081118_0_0_9"/>
<dbReference type="InterPro" id="IPR029044">
    <property type="entry name" value="Nucleotide-diphossugar_trans"/>
</dbReference>
<name>A0A0E4HDG7_9BACL</name>
<dbReference type="AlphaFoldDB" id="A0A0E4HDG7"/>
<evidence type="ECO:0000313" key="3">
    <source>
        <dbReference type="Proteomes" id="UP000033163"/>
    </source>
</evidence>
<accession>A0A0E4HDG7</accession>
<dbReference type="EMBL" id="LN831776">
    <property type="protein sequence ID" value="CQR58094.1"/>
    <property type="molecule type" value="Genomic_DNA"/>
</dbReference>
<dbReference type="GO" id="GO:0016740">
    <property type="term" value="F:transferase activity"/>
    <property type="evidence" value="ECO:0007669"/>
    <property type="project" value="UniProtKB-KW"/>
</dbReference>